<dbReference type="Gene3D" id="3.30.505.10">
    <property type="entry name" value="SH2 domain"/>
    <property type="match status" value="1"/>
</dbReference>
<feature type="domain" description="SH2" evidence="5">
    <location>
        <begin position="281"/>
        <end position="375"/>
    </location>
</feature>
<dbReference type="PRINTS" id="PR00499">
    <property type="entry name" value="P67PHOX"/>
</dbReference>
<evidence type="ECO:0000256" key="3">
    <source>
        <dbReference type="PROSITE-ProRule" id="PRU00191"/>
    </source>
</evidence>
<evidence type="ECO:0000259" key="5">
    <source>
        <dbReference type="PROSITE" id="PS50001"/>
    </source>
</evidence>
<proteinExistence type="predicted"/>
<dbReference type="PANTHER" id="PTHR19969">
    <property type="entry name" value="SH2-SH3 ADAPTOR PROTEIN-RELATED"/>
    <property type="match status" value="1"/>
</dbReference>
<name>A0ABM4B8I8_HYDVU</name>
<dbReference type="SUPFAM" id="SSF50044">
    <property type="entry name" value="SH3-domain"/>
    <property type="match status" value="3"/>
</dbReference>
<dbReference type="InterPro" id="IPR001452">
    <property type="entry name" value="SH3_domain"/>
</dbReference>
<feature type="domain" description="SH3" evidence="6">
    <location>
        <begin position="102"/>
        <end position="163"/>
    </location>
</feature>
<evidence type="ECO:0000259" key="6">
    <source>
        <dbReference type="PROSITE" id="PS50002"/>
    </source>
</evidence>
<dbReference type="PRINTS" id="PR00401">
    <property type="entry name" value="SH2DOMAIN"/>
</dbReference>
<dbReference type="CDD" id="cd11766">
    <property type="entry name" value="SH3_Nck_2"/>
    <property type="match status" value="1"/>
</dbReference>
<dbReference type="RefSeq" id="XP_065645188.1">
    <property type="nucleotide sequence ID" value="XM_065789116.1"/>
</dbReference>
<evidence type="ECO:0000313" key="9">
    <source>
        <dbReference type="RefSeq" id="XP_065645188.1"/>
    </source>
</evidence>
<evidence type="ECO:0000313" key="10">
    <source>
        <dbReference type="RefSeq" id="XP_065645189.1"/>
    </source>
</evidence>
<organism evidence="7 8">
    <name type="scientific">Hydra vulgaris</name>
    <name type="common">Hydra</name>
    <name type="synonym">Hydra attenuata</name>
    <dbReference type="NCBI Taxonomy" id="6087"/>
    <lineage>
        <taxon>Eukaryota</taxon>
        <taxon>Metazoa</taxon>
        <taxon>Cnidaria</taxon>
        <taxon>Hydrozoa</taxon>
        <taxon>Hydroidolina</taxon>
        <taxon>Anthoathecata</taxon>
        <taxon>Aplanulata</taxon>
        <taxon>Hydridae</taxon>
        <taxon>Hydra</taxon>
    </lineage>
</organism>
<dbReference type="PRINTS" id="PR00452">
    <property type="entry name" value="SH3DOMAIN"/>
</dbReference>
<dbReference type="PANTHER" id="PTHR19969:SF14">
    <property type="entry name" value="DREADLOCKS, ISOFORM B"/>
    <property type="match status" value="1"/>
</dbReference>
<dbReference type="InterPro" id="IPR000980">
    <property type="entry name" value="SH2"/>
</dbReference>
<evidence type="ECO:0000256" key="2">
    <source>
        <dbReference type="ARBA" id="ARBA00022999"/>
    </source>
</evidence>
<dbReference type="RefSeq" id="XP_065645189.1">
    <property type="nucleotide sequence ID" value="XM_065789117.1"/>
</dbReference>
<dbReference type="PROSITE" id="PS50002">
    <property type="entry name" value="SH3"/>
    <property type="match status" value="3"/>
</dbReference>
<dbReference type="InterPro" id="IPR051184">
    <property type="entry name" value="Tyrosine-phos_adapter"/>
</dbReference>
<feature type="domain" description="SH3" evidence="6">
    <location>
        <begin position="3"/>
        <end position="62"/>
    </location>
</feature>
<evidence type="ECO:0000256" key="4">
    <source>
        <dbReference type="PROSITE-ProRule" id="PRU00192"/>
    </source>
</evidence>
<keyword evidence="7" id="KW-1185">Reference proteome</keyword>
<sequence length="385" mass="44192">MEQEISVAIAKYDYTAAGDGELTIRKNEKLVVIDDSQPWWKVQNEKSVSGYVPSNYLARKDSNKGKKNIIDNLKSKVLKNKRTSIDPLDSVTDVQNIKSKSGAKVLMVAFSKFKYTPQRDDELELNRGDQVLVIEMEHDGWCRGECNGKVGWFPFNYIQKIESNDGSTSEYADPSDVMDKPIISKVRTMYPFKSQSKEELSFDKDIILEIIDKPKDDPDWWRARKSNGEIGLVPRNYVEEIVSPVLTPGPTKPKHSISSLNTNPPIVKDETPDCIFRDKDWYHGTLSRSECEFLLNEHAKDGEYLIRNSESKPGDFSLSMKAPNRIKHFKILYGNNQYVIGQRSFSNIDELLSHYKNYPIYTTENGQKMHLLYPLNKSFTRNGVR</sequence>
<dbReference type="InterPro" id="IPR036860">
    <property type="entry name" value="SH2_dom_sf"/>
</dbReference>
<dbReference type="Gene3D" id="2.30.30.40">
    <property type="entry name" value="SH3 Domains"/>
    <property type="match status" value="3"/>
</dbReference>
<dbReference type="CDD" id="cd11765">
    <property type="entry name" value="SH3_Nck_1"/>
    <property type="match status" value="1"/>
</dbReference>
<gene>
    <name evidence="8 9 10" type="primary">LOC100201881</name>
</gene>
<dbReference type="SMART" id="SM00326">
    <property type="entry name" value="SH3"/>
    <property type="match status" value="3"/>
</dbReference>
<protein>
    <submittedName>
        <fullName evidence="8 9">Cytoplasmic protein NCK2</fullName>
    </submittedName>
</protein>
<evidence type="ECO:0000256" key="1">
    <source>
        <dbReference type="ARBA" id="ARBA00022443"/>
    </source>
</evidence>
<dbReference type="Pfam" id="PF00018">
    <property type="entry name" value="SH3_1"/>
    <property type="match status" value="2"/>
</dbReference>
<dbReference type="Pfam" id="PF14604">
    <property type="entry name" value="SH3_9"/>
    <property type="match status" value="1"/>
</dbReference>
<dbReference type="CDD" id="cd11767">
    <property type="entry name" value="SH3_Nck_3"/>
    <property type="match status" value="1"/>
</dbReference>
<dbReference type="Pfam" id="PF00017">
    <property type="entry name" value="SH2"/>
    <property type="match status" value="1"/>
</dbReference>
<evidence type="ECO:0000313" key="8">
    <source>
        <dbReference type="RefSeq" id="XP_065645187.1"/>
    </source>
</evidence>
<dbReference type="PROSITE" id="PS50001">
    <property type="entry name" value="SH2"/>
    <property type="match status" value="1"/>
</dbReference>
<keyword evidence="2 3" id="KW-0727">SH2 domain</keyword>
<dbReference type="InterPro" id="IPR036028">
    <property type="entry name" value="SH3-like_dom_sf"/>
</dbReference>
<dbReference type="SUPFAM" id="SSF55550">
    <property type="entry name" value="SH2 domain"/>
    <property type="match status" value="1"/>
</dbReference>
<accession>A0ABM4B8I8</accession>
<evidence type="ECO:0000313" key="7">
    <source>
        <dbReference type="Proteomes" id="UP001652625"/>
    </source>
</evidence>
<dbReference type="RefSeq" id="XP_065645187.1">
    <property type="nucleotide sequence ID" value="XM_065789115.1"/>
</dbReference>
<dbReference type="Proteomes" id="UP001652625">
    <property type="component" value="Chromosome 01"/>
</dbReference>
<keyword evidence="1 4" id="KW-0728">SH3 domain</keyword>
<feature type="domain" description="SH3" evidence="6">
    <location>
        <begin position="181"/>
        <end position="243"/>
    </location>
</feature>
<dbReference type="SMART" id="SM00252">
    <property type="entry name" value="SH2"/>
    <property type="match status" value="1"/>
</dbReference>
<reference evidence="7 8" key="1">
    <citation type="submission" date="2025-05" db="UniProtKB">
        <authorList>
            <consortium name="RefSeq"/>
        </authorList>
    </citation>
    <scope>NUCLEOTIDE SEQUENCE [LARGE SCALE GENOMIC DNA]</scope>
</reference>
<dbReference type="GeneID" id="100201881"/>